<dbReference type="EMBL" id="KQ976585">
    <property type="protein sequence ID" value="KYM79749.1"/>
    <property type="molecule type" value="Genomic_DNA"/>
</dbReference>
<gene>
    <name evidence="1" type="ORF">ALC53_09797</name>
</gene>
<protein>
    <submittedName>
        <fullName evidence="1">Uncharacterized protein</fullName>
    </submittedName>
</protein>
<dbReference type="STRING" id="520822.A0A195B6E0"/>
<sequence length="177" mass="20620">MRPVDVLPAIADRPWLNHGYNRVKIGAYDNYAITPNWSTEVFKIIKVLQTNPVTYLLKEDSRGESIAGGFYEYEMYSVTNLDVHLVEMVARRILANVNSTNNKFYYGNEEIDILEGIYELRDIKRYLKREILCSRDAKGKVDEEFPLIIHANNNTMKSEIKCAYQINFTKPRTLDRC</sequence>
<organism evidence="1 2">
    <name type="scientific">Atta colombica</name>
    <dbReference type="NCBI Taxonomy" id="520822"/>
    <lineage>
        <taxon>Eukaryota</taxon>
        <taxon>Metazoa</taxon>
        <taxon>Ecdysozoa</taxon>
        <taxon>Arthropoda</taxon>
        <taxon>Hexapoda</taxon>
        <taxon>Insecta</taxon>
        <taxon>Pterygota</taxon>
        <taxon>Neoptera</taxon>
        <taxon>Endopterygota</taxon>
        <taxon>Hymenoptera</taxon>
        <taxon>Apocrita</taxon>
        <taxon>Aculeata</taxon>
        <taxon>Formicoidea</taxon>
        <taxon>Formicidae</taxon>
        <taxon>Myrmicinae</taxon>
        <taxon>Atta</taxon>
    </lineage>
</organism>
<dbReference type="Proteomes" id="UP000078540">
    <property type="component" value="Unassembled WGS sequence"/>
</dbReference>
<reference evidence="1 2" key="1">
    <citation type="submission" date="2015-09" db="EMBL/GenBank/DDBJ databases">
        <title>Atta colombica WGS genome.</title>
        <authorList>
            <person name="Nygaard S."/>
            <person name="Hu H."/>
            <person name="Boomsma J."/>
            <person name="Zhang G."/>
        </authorList>
    </citation>
    <scope>NUCLEOTIDE SEQUENCE [LARGE SCALE GENOMIC DNA]</scope>
    <source>
        <strain evidence="1">Treedump-2</strain>
        <tissue evidence="1">Whole body</tissue>
    </source>
</reference>
<dbReference type="AlphaFoldDB" id="A0A195B6E0"/>
<proteinExistence type="predicted"/>
<accession>A0A195B6E0</accession>
<name>A0A195B6E0_9HYME</name>
<keyword evidence="2" id="KW-1185">Reference proteome</keyword>
<evidence type="ECO:0000313" key="1">
    <source>
        <dbReference type="EMBL" id="KYM79749.1"/>
    </source>
</evidence>
<evidence type="ECO:0000313" key="2">
    <source>
        <dbReference type="Proteomes" id="UP000078540"/>
    </source>
</evidence>